<dbReference type="Gene3D" id="3.30.160.60">
    <property type="entry name" value="Classic Zinc Finger"/>
    <property type="match status" value="2"/>
</dbReference>
<evidence type="ECO:0000256" key="2">
    <source>
        <dbReference type="ARBA" id="ARBA00022737"/>
    </source>
</evidence>
<dbReference type="PANTHER" id="PTHR14196:SF12">
    <property type="entry name" value="ZINC FINGER PROTEIN 208-LIKE"/>
    <property type="match status" value="1"/>
</dbReference>
<evidence type="ECO:0000256" key="3">
    <source>
        <dbReference type="ARBA" id="ARBA00022771"/>
    </source>
</evidence>
<evidence type="ECO:0000256" key="5">
    <source>
        <dbReference type="PROSITE-ProRule" id="PRU00042"/>
    </source>
</evidence>
<evidence type="ECO:0000256" key="1">
    <source>
        <dbReference type="ARBA" id="ARBA00022723"/>
    </source>
</evidence>
<keyword evidence="3 5" id="KW-0863">Zinc-finger</keyword>
<name>A0ABN8BC30_CHISP</name>
<keyword evidence="2" id="KW-0677">Repeat</keyword>
<feature type="domain" description="C2H2-type" evidence="6">
    <location>
        <begin position="204"/>
        <end position="231"/>
    </location>
</feature>
<dbReference type="PANTHER" id="PTHR14196">
    <property type="entry name" value="ODD-SKIPPED - RELATED"/>
    <property type="match status" value="1"/>
</dbReference>
<dbReference type="SMART" id="SM00355">
    <property type="entry name" value="ZnF_C2H2"/>
    <property type="match status" value="4"/>
</dbReference>
<evidence type="ECO:0000259" key="6">
    <source>
        <dbReference type="PROSITE" id="PS50157"/>
    </source>
</evidence>
<evidence type="ECO:0000256" key="4">
    <source>
        <dbReference type="ARBA" id="ARBA00022833"/>
    </source>
</evidence>
<gene>
    <name evidence="7" type="ORF">CHILSU_LOCUS10930</name>
</gene>
<keyword evidence="1" id="KW-0479">Metal-binding</keyword>
<proteinExistence type="predicted"/>
<dbReference type="SUPFAM" id="SSF57667">
    <property type="entry name" value="beta-beta-alpha zinc fingers"/>
    <property type="match status" value="1"/>
</dbReference>
<dbReference type="InterPro" id="IPR050717">
    <property type="entry name" value="C2H2-ZF_Transcription_Reg"/>
</dbReference>
<feature type="domain" description="C2H2-type" evidence="6">
    <location>
        <begin position="264"/>
        <end position="292"/>
    </location>
</feature>
<dbReference type="PROSITE" id="PS50157">
    <property type="entry name" value="ZINC_FINGER_C2H2_2"/>
    <property type="match status" value="3"/>
</dbReference>
<accession>A0ABN8BC30</accession>
<dbReference type="EMBL" id="OU963902">
    <property type="protein sequence ID" value="CAH0407530.1"/>
    <property type="molecule type" value="Genomic_DNA"/>
</dbReference>
<reference evidence="7" key="1">
    <citation type="submission" date="2021-12" db="EMBL/GenBank/DDBJ databases">
        <authorList>
            <person name="King R."/>
        </authorList>
    </citation>
    <scope>NUCLEOTIDE SEQUENCE</scope>
</reference>
<feature type="domain" description="C2H2-type" evidence="6">
    <location>
        <begin position="232"/>
        <end position="259"/>
    </location>
</feature>
<evidence type="ECO:0000313" key="8">
    <source>
        <dbReference type="Proteomes" id="UP001153292"/>
    </source>
</evidence>
<organism evidence="7 8">
    <name type="scientific">Chilo suppressalis</name>
    <name type="common">Asiatic rice borer moth</name>
    <dbReference type="NCBI Taxonomy" id="168631"/>
    <lineage>
        <taxon>Eukaryota</taxon>
        <taxon>Metazoa</taxon>
        <taxon>Ecdysozoa</taxon>
        <taxon>Arthropoda</taxon>
        <taxon>Hexapoda</taxon>
        <taxon>Insecta</taxon>
        <taxon>Pterygota</taxon>
        <taxon>Neoptera</taxon>
        <taxon>Endopterygota</taxon>
        <taxon>Lepidoptera</taxon>
        <taxon>Glossata</taxon>
        <taxon>Ditrysia</taxon>
        <taxon>Pyraloidea</taxon>
        <taxon>Crambidae</taxon>
        <taxon>Crambinae</taxon>
        <taxon>Chilo</taxon>
    </lineage>
</organism>
<sequence>MSPSNGGLPRGYESCWFSVQELAAAVAVGADGPWEAGRLRTASGAAASAAGAVLAADVAARGAELCLADDGGARLRLRLRLLTDLPPGAAPPLWFDDAALAALRMPFLTLANIKGGRSYECHVCAARFERPNPLKLHLFLGCGRFEPRAFWTRALPRLAPALPLPVAVGVETANRLDATLTPIEPALARLEALAAEWGKSRGGHACVYCGKLYSRKYGLKIHIRTHTGYKPLRCRYCARAFGDPSNLNKHVRLHAGSAASGAGLACAQCGARVARRRDLERHVRARHRSPVPVLTRKRAPIGTLPSGPANLNKHVWLCAGAGAGTGNAGLACADCGGRGAKLERPGETHQAPH</sequence>
<dbReference type="PROSITE" id="PS00028">
    <property type="entry name" value="ZINC_FINGER_C2H2_1"/>
    <property type="match status" value="3"/>
</dbReference>
<dbReference type="Proteomes" id="UP001153292">
    <property type="component" value="Chromosome 9"/>
</dbReference>
<dbReference type="InterPro" id="IPR036236">
    <property type="entry name" value="Znf_C2H2_sf"/>
</dbReference>
<keyword evidence="8" id="KW-1185">Reference proteome</keyword>
<dbReference type="InterPro" id="IPR013087">
    <property type="entry name" value="Znf_C2H2_type"/>
</dbReference>
<dbReference type="Pfam" id="PF00096">
    <property type="entry name" value="zf-C2H2"/>
    <property type="match status" value="2"/>
</dbReference>
<keyword evidence="4" id="KW-0862">Zinc</keyword>
<evidence type="ECO:0000313" key="7">
    <source>
        <dbReference type="EMBL" id="CAH0407530.1"/>
    </source>
</evidence>
<protein>
    <recommendedName>
        <fullName evidence="6">C2H2-type domain-containing protein</fullName>
    </recommendedName>
</protein>